<feature type="region of interest" description="Disordered" evidence="2">
    <location>
        <begin position="606"/>
        <end position="664"/>
    </location>
</feature>
<dbReference type="EMBL" id="JBHFFA010000001">
    <property type="protein sequence ID" value="KAL2652080.1"/>
    <property type="molecule type" value="Genomic_DNA"/>
</dbReference>
<name>A0ABD1ZKV1_9MARC</name>
<evidence type="ECO:0008006" key="5">
    <source>
        <dbReference type="Google" id="ProtNLM"/>
    </source>
</evidence>
<feature type="compositionally biased region" description="Basic and acidic residues" evidence="2">
    <location>
        <begin position="694"/>
        <end position="703"/>
    </location>
</feature>
<dbReference type="AlphaFoldDB" id="A0ABD1ZKV1"/>
<feature type="region of interest" description="Disordered" evidence="2">
    <location>
        <begin position="694"/>
        <end position="714"/>
    </location>
</feature>
<dbReference type="PANTHER" id="PTHR48280:SF1">
    <property type="entry name" value="CUE DOMAIN-CONTAINING PROTEIN"/>
    <property type="match status" value="1"/>
</dbReference>
<feature type="region of interest" description="Disordered" evidence="2">
    <location>
        <begin position="66"/>
        <end position="92"/>
    </location>
</feature>
<proteinExistence type="predicted"/>
<gene>
    <name evidence="3" type="ORF">R1flu_020208</name>
</gene>
<comment type="caution">
    <text evidence="3">The sequence shown here is derived from an EMBL/GenBank/DDBJ whole genome shotgun (WGS) entry which is preliminary data.</text>
</comment>
<feature type="compositionally biased region" description="Low complexity" evidence="2">
    <location>
        <begin position="607"/>
        <end position="631"/>
    </location>
</feature>
<feature type="region of interest" description="Disordered" evidence="2">
    <location>
        <begin position="221"/>
        <end position="241"/>
    </location>
</feature>
<feature type="coiled-coil region" evidence="1">
    <location>
        <begin position="397"/>
        <end position="449"/>
    </location>
</feature>
<feature type="compositionally biased region" description="Polar residues" evidence="2">
    <location>
        <begin position="69"/>
        <end position="78"/>
    </location>
</feature>
<organism evidence="3 4">
    <name type="scientific">Riccia fluitans</name>
    <dbReference type="NCBI Taxonomy" id="41844"/>
    <lineage>
        <taxon>Eukaryota</taxon>
        <taxon>Viridiplantae</taxon>
        <taxon>Streptophyta</taxon>
        <taxon>Embryophyta</taxon>
        <taxon>Marchantiophyta</taxon>
        <taxon>Marchantiopsida</taxon>
        <taxon>Marchantiidae</taxon>
        <taxon>Marchantiales</taxon>
        <taxon>Ricciaceae</taxon>
        <taxon>Riccia</taxon>
    </lineage>
</organism>
<dbReference type="CDD" id="cd14279">
    <property type="entry name" value="CUE"/>
    <property type="match status" value="1"/>
</dbReference>
<accession>A0ABD1ZKV1</accession>
<dbReference type="PANTHER" id="PTHR48280">
    <property type="entry name" value="OS05G0394900 PROTEIN"/>
    <property type="match status" value="1"/>
</dbReference>
<evidence type="ECO:0000313" key="3">
    <source>
        <dbReference type="EMBL" id="KAL2652080.1"/>
    </source>
</evidence>
<dbReference type="Proteomes" id="UP001605036">
    <property type="component" value="Unassembled WGS sequence"/>
</dbReference>
<keyword evidence="4" id="KW-1185">Reference proteome</keyword>
<evidence type="ECO:0000256" key="2">
    <source>
        <dbReference type="SAM" id="MobiDB-lite"/>
    </source>
</evidence>
<sequence length="736" mass="80155">MAWRASYRVLLEIFPQVDSRLIKGAALSHGEDLSSALDFILNEVLAPADDTLHQEDQTVSATERRASEFLSTEQNSGETPAPRNISDGDDSITISKVSKNEDTKFLTYCKDEAVGGPETIAYLTASPSNTGSNEGTSKEEERAVISNGMTEDTCASISSCPLDGKEFVAASHLLSVSRERTEHVPRTNLVAYSIEEVEHSDNEPFSDGSVKSYTEDVEITRDEREDLEGPSQAVEKGDSIGYSEETVCVETGFSDAGNSRMEESDVVESEELDLERGRDSAYISVSVETKMSFDEDETEGGCWETISSTSVQMASMETLLEAVEQAQADKDVLISSIEELRALRQKTDEEEYAARVARDEAQKGGQDVMAQVAEMRQMLSLAREANQVRAAEVHGEKAVLATEARELQSRLVQLKTDKERALSVLNEIKASLKARINKACQEREFAMAEKGAKEALARECLIQEEASMAKVALESRELQAESETCNLLREFLIERGNIVDALQGEVAVLCEDAEELKEEIERMSLSCSSGFVHMLKPALLGDSHNGSFSRSSKSVFSGGGVTHCLESKDEVDIPFDGDVSAISPARSLAAGQRSVGDKRLPSLRRALSGSQDLSGSSHSSVNSTSVASMPSVTKVVTDVADGNGNPEEEFSSPHASQSGSEAERKLYQAQMAMFPDESDLIDFRTSNLDIFRVESSRPAKEQRGTSSDEDDWHLLDLAVGQTRSTSESSCSSYVGK</sequence>
<reference evidence="3 4" key="1">
    <citation type="submission" date="2024-09" db="EMBL/GenBank/DDBJ databases">
        <title>Chromosome-scale assembly of Riccia fluitans.</title>
        <authorList>
            <person name="Paukszto L."/>
            <person name="Sawicki J."/>
            <person name="Karawczyk K."/>
            <person name="Piernik-Szablinska J."/>
            <person name="Szczecinska M."/>
            <person name="Mazdziarz M."/>
        </authorList>
    </citation>
    <scope>NUCLEOTIDE SEQUENCE [LARGE SCALE GENOMIC DNA]</scope>
    <source>
        <strain evidence="3">Rf_01</strain>
        <tissue evidence="3">Aerial parts of the thallus</tissue>
    </source>
</reference>
<evidence type="ECO:0000313" key="4">
    <source>
        <dbReference type="Proteomes" id="UP001605036"/>
    </source>
</evidence>
<protein>
    <recommendedName>
        <fullName evidence="5">CUE domain-containing protein</fullName>
    </recommendedName>
</protein>
<feature type="coiled-coil region" evidence="1">
    <location>
        <begin position="499"/>
        <end position="526"/>
    </location>
</feature>
<keyword evidence="1" id="KW-0175">Coiled coil</keyword>
<evidence type="ECO:0000256" key="1">
    <source>
        <dbReference type="SAM" id="Coils"/>
    </source>
</evidence>